<comment type="caution">
    <text evidence="2">The sequence shown here is derived from an EMBL/GenBank/DDBJ whole genome shotgun (WGS) entry which is preliminary data.</text>
</comment>
<evidence type="ECO:0000256" key="1">
    <source>
        <dbReference type="SAM" id="MobiDB-lite"/>
    </source>
</evidence>
<reference evidence="2 3" key="1">
    <citation type="journal article" date="2014" name="Syst. Appl. Microbiol.">
        <title>Genomic insights into the taxonomic status of the three subspecies of Bacillus subtilis.</title>
        <authorList>
            <person name="Yi H."/>
            <person name="Chun J."/>
            <person name="Cha C.J."/>
        </authorList>
    </citation>
    <scope>NUCLEOTIDE SEQUENCE [LARGE SCALE GENOMIC DNA]</scope>
    <source>
        <strain evidence="2 3">KCTC 13429</strain>
    </source>
</reference>
<feature type="compositionally biased region" description="Low complexity" evidence="1">
    <location>
        <begin position="75"/>
        <end position="88"/>
    </location>
</feature>
<feature type="compositionally biased region" description="Acidic residues" evidence="1">
    <location>
        <begin position="104"/>
        <end position="120"/>
    </location>
</feature>
<dbReference type="AlphaFoldDB" id="A0A9W5LHQ3"/>
<evidence type="ECO:0000313" key="2">
    <source>
        <dbReference type="EMBL" id="ELS60970.1"/>
    </source>
</evidence>
<proteinExistence type="predicted"/>
<protein>
    <submittedName>
        <fullName evidence="2">Uncharacterized protein</fullName>
    </submittedName>
</protein>
<feature type="compositionally biased region" description="Low complexity" evidence="1">
    <location>
        <begin position="59"/>
        <end position="68"/>
    </location>
</feature>
<gene>
    <name evidence="2" type="ORF">BSI_24300</name>
</gene>
<sequence>MMEVKKEYIRMQRIKLHMLDKLIGIKKEERRMEMKKWLQIISALFLSSFVLMGCNTGQDNNDNDNNAPDVEENNQDNNGNNQDTNDNNVPGVDEDDTINKDDEKDNDPDPEDPVEDPEDTDKDRKDE</sequence>
<organism evidence="2 3">
    <name type="scientific">Bacillus inaquosorum KCTC 13429</name>
    <dbReference type="NCBI Taxonomy" id="1236548"/>
    <lineage>
        <taxon>Bacteria</taxon>
        <taxon>Bacillati</taxon>
        <taxon>Bacillota</taxon>
        <taxon>Bacilli</taxon>
        <taxon>Bacillales</taxon>
        <taxon>Bacillaceae</taxon>
        <taxon>Bacillus</taxon>
    </lineage>
</organism>
<keyword evidence="3" id="KW-1185">Reference proteome</keyword>
<accession>A0A9W5LHQ3</accession>
<dbReference type="Proteomes" id="UP000011182">
    <property type="component" value="Unassembled WGS sequence"/>
</dbReference>
<feature type="region of interest" description="Disordered" evidence="1">
    <location>
        <begin position="53"/>
        <end position="127"/>
    </location>
</feature>
<dbReference type="EMBL" id="AMXN01000004">
    <property type="protein sequence ID" value="ELS60970.1"/>
    <property type="molecule type" value="Genomic_DNA"/>
</dbReference>
<dbReference type="RefSeq" id="WP_003239205.1">
    <property type="nucleotide sequence ID" value="NZ_AMXN01000004.1"/>
</dbReference>
<evidence type="ECO:0000313" key="3">
    <source>
        <dbReference type="Proteomes" id="UP000011182"/>
    </source>
</evidence>
<name>A0A9W5LHQ3_9BACI</name>